<dbReference type="OrthoDB" id="3192863at2"/>
<dbReference type="PROSITE" id="PS50075">
    <property type="entry name" value="CARRIER"/>
    <property type="match status" value="1"/>
</dbReference>
<feature type="domain" description="Carrier" evidence="1">
    <location>
        <begin position="1"/>
        <end position="76"/>
    </location>
</feature>
<proteinExistence type="predicted"/>
<reference evidence="2 3" key="1">
    <citation type="submission" date="2015-10" db="EMBL/GenBank/DDBJ databases">
        <title>Draft genome sequence of pyrrolomycin-producing Streptomyces vitaminophilus.</title>
        <authorList>
            <person name="Graham D.E."/>
            <person name="Mahan K.M."/>
            <person name="Klingeman D.M."/>
            <person name="Hettich R.L."/>
            <person name="Parry R.J."/>
        </authorList>
    </citation>
    <scope>NUCLEOTIDE SEQUENCE [LARGE SCALE GENOMIC DNA]</scope>
    <source>
        <strain evidence="2 3">ATCC 31673</strain>
    </source>
</reference>
<dbReference type="Gene3D" id="1.10.1200.10">
    <property type="entry name" value="ACP-like"/>
    <property type="match status" value="1"/>
</dbReference>
<dbReference type="Pfam" id="PF00550">
    <property type="entry name" value="PP-binding"/>
    <property type="match status" value="1"/>
</dbReference>
<name>A0A0T6LKE8_WENVI</name>
<dbReference type="STRING" id="76728.AQ490_11460"/>
<protein>
    <submittedName>
        <fullName evidence="2">Acyl carrier protein</fullName>
    </submittedName>
</protein>
<keyword evidence="3" id="KW-1185">Reference proteome</keyword>
<gene>
    <name evidence="2" type="ORF">AQ490_11460</name>
</gene>
<evidence type="ECO:0000313" key="3">
    <source>
        <dbReference type="Proteomes" id="UP000050867"/>
    </source>
</evidence>
<evidence type="ECO:0000259" key="1">
    <source>
        <dbReference type="PROSITE" id="PS50075"/>
    </source>
</evidence>
<organism evidence="2 3">
    <name type="scientific">Wenjunlia vitaminophila</name>
    <name type="common">Streptomyces vitaminophilus</name>
    <dbReference type="NCBI Taxonomy" id="76728"/>
    <lineage>
        <taxon>Bacteria</taxon>
        <taxon>Bacillati</taxon>
        <taxon>Actinomycetota</taxon>
        <taxon>Actinomycetes</taxon>
        <taxon>Kitasatosporales</taxon>
        <taxon>Streptomycetaceae</taxon>
        <taxon>Wenjunlia</taxon>
    </lineage>
</organism>
<dbReference type="Proteomes" id="UP000050867">
    <property type="component" value="Unassembled WGS sequence"/>
</dbReference>
<dbReference type="EMBL" id="LLZU01000039">
    <property type="protein sequence ID" value="KRV46504.1"/>
    <property type="molecule type" value="Genomic_DNA"/>
</dbReference>
<dbReference type="AlphaFoldDB" id="A0A0T6LKE8"/>
<dbReference type="eggNOG" id="COG0236">
    <property type="taxonomic scope" value="Bacteria"/>
</dbReference>
<dbReference type="InterPro" id="IPR036736">
    <property type="entry name" value="ACP-like_sf"/>
</dbReference>
<dbReference type="InterPro" id="IPR009081">
    <property type="entry name" value="PP-bd_ACP"/>
</dbReference>
<accession>A0A0T6LKE8</accession>
<dbReference type="RefSeq" id="WP_018386594.1">
    <property type="nucleotide sequence ID" value="NZ_LLZU01000039.1"/>
</dbReference>
<sequence>MSDVYNRLVELMTAEFGFEADEIKPEDTFNDLELDSLALVELTMAVSADLGVKIGDDDLGPDDSIERAAQIIESKIGASQGAA</sequence>
<evidence type="ECO:0000313" key="2">
    <source>
        <dbReference type="EMBL" id="KRV46504.1"/>
    </source>
</evidence>
<comment type="caution">
    <text evidence="2">The sequence shown here is derived from an EMBL/GenBank/DDBJ whole genome shotgun (WGS) entry which is preliminary data.</text>
</comment>
<dbReference type="SUPFAM" id="SSF47336">
    <property type="entry name" value="ACP-like"/>
    <property type="match status" value="1"/>
</dbReference>